<dbReference type="Proteomes" id="UP000187012">
    <property type="component" value="Unassembled WGS sequence"/>
</dbReference>
<evidence type="ECO:0000256" key="2">
    <source>
        <dbReference type="ARBA" id="ARBA00022485"/>
    </source>
</evidence>
<keyword evidence="5" id="KW-0249">Electron transport</keyword>
<keyword evidence="6" id="KW-0408">Iron</keyword>
<dbReference type="Pfam" id="PF13183">
    <property type="entry name" value="Fer4_8"/>
    <property type="match status" value="1"/>
</dbReference>
<evidence type="ECO:0000256" key="1">
    <source>
        <dbReference type="ARBA" id="ARBA00022448"/>
    </source>
</evidence>
<dbReference type="STRING" id="1247936.BN2475_1060013"/>
<dbReference type="SUPFAM" id="SSF100950">
    <property type="entry name" value="NagB/RpiA/CoA transferase-like"/>
    <property type="match status" value="1"/>
</dbReference>
<dbReference type="PROSITE" id="PS51379">
    <property type="entry name" value="4FE4S_FER_2"/>
    <property type="match status" value="1"/>
</dbReference>
<evidence type="ECO:0000256" key="6">
    <source>
        <dbReference type="ARBA" id="ARBA00023004"/>
    </source>
</evidence>
<dbReference type="EMBL" id="CYGX02000106">
    <property type="protein sequence ID" value="SIT48604.1"/>
    <property type="molecule type" value="Genomic_DNA"/>
</dbReference>
<dbReference type="PANTHER" id="PTHR47153">
    <property type="entry name" value="LACTATE UTILIZATION PROTEIN B"/>
    <property type="match status" value="1"/>
</dbReference>
<dbReference type="PROSITE" id="PS00198">
    <property type="entry name" value="4FE4S_FER_1"/>
    <property type="match status" value="1"/>
</dbReference>
<protein>
    <submittedName>
        <fullName evidence="9">Putative oxido reductase, 4Fe-4S ferredoxin, iron-sulfur binding</fullName>
    </submittedName>
</protein>
<evidence type="ECO:0000256" key="7">
    <source>
        <dbReference type="ARBA" id="ARBA00023014"/>
    </source>
</evidence>
<evidence type="ECO:0000256" key="3">
    <source>
        <dbReference type="ARBA" id="ARBA00022723"/>
    </source>
</evidence>
<dbReference type="Gene3D" id="3.40.50.10420">
    <property type="entry name" value="NagB/RpiA/CoA transferase-like"/>
    <property type="match status" value="1"/>
</dbReference>
<dbReference type="InterPro" id="IPR024569">
    <property type="entry name" value="LutB_C"/>
</dbReference>
<gene>
    <name evidence="9" type="ORF">BN2475_1060013</name>
</gene>
<dbReference type="PANTHER" id="PTHR47153:SF2">
    <property type="entry name" value="LACTATE UTILIZATION PROTEIN B"/>
    <property type="match status" value="1"/>
</dbReference>
<dbReference type="InterPro" id="IPR017900">
    <property type="entry name" value="4Fe4S_Fe_S_CS"/>
</dbReference>
<evidence type="ECO:0000313" key="10">
    <source>
        <dbReference type="Proteomes" id="UP000187012"/>
    </source>
</evidence>
<dbReference type="InterPro" id="IPR037171">
    <property type="entry name" value="NagB/RpiA_transferase-like"/>
</dbReference>
<keyword evidence="10" id="KW-1185">Reference proteome</keyword>
<name>A0A1N7SMN6_9BURK</name>
<dbReference type="Gene3D" id="1.10.1060.10">
    <property type="entry name" value="Alpha-helical ferredoxin"/>
    <property type="match status" value="1"/>
</dbReference>
<dbReference type="Pfam" id="PF11870">
    <property type="entry name" value="LutB_C"/>
    <property type="match status" value="1"/>
</dbReference>
<sequence>MLAVSRVAIRLPHKAAMQVQSMQFKARAGQKLADQRLQQNLTKLSSKFVSARATAMTAIDFAATRDALKERRNRALANLDVWLECFEREATRRGVTVLFAETTQEAARLVGDIARKHDVKKVIKTKSMVTEEMRLNEVLGQMGVQSIETDLGEYILQINNNEPPSHIIAPVVHKDKDEIADLFAKTHGRPRLTEIPDMTREAREMLRPHFMSADMGVTGGNFVIAETGSVALVTNEGNEGMCTVMPRVHVAVTGIEKVLPTLEDLATAMRLLPRSATGQSTSNYFSLLTGPRGADDQDGPDHMYVVLVDGGRTGLIGGDFQEMLRCIRCGACMNHCPVYQKVGGHTYGWVYPGPMGSVLTPSYVGIDKALDLPQAATLCGECNSVCPVGIPLSDLLRKLREKQVERRLRPWKERAGLAIWGFLALHPDAYALFTKLAVRVLERMGGRHRAISRLPLGGAGWTQTRDMPAPVGRTFRELYAAQRSHIG</sequence>
<dbReference type="AlphaFoldDB" id="A0A1N7SMN6"/>
<feature type="domain" description="4Fe-4S ferredoxin-type" evidence="8">
    <location>
        <begin position="314"/>
        <end position="347"/>
    </location>
</feature>
<dbReference type="SUPFAM" id="SSF54862">
    <property type="entry name" value="4Fe-4S ferredoxins"/>
    <property type="match status" value="1"/>
</dbReference>
<evidence type="ECO:0000313" key="9">
    <source>
        <dbReference type="EMBL" id="SIT48604.1"/>
    </source>
</evidence>
<dbReference type="InterPro" id="IPR024185">
    <property type="entry name" value="FTHF_cligase-like_sf"/>
</dbReference>
<reference evidence="9 10" key="1">
    <citation type="submission" date="2016-12" db="EMBL/GenBank/DDBJ databases">
        <authorList>
            <person name="Song W.-J."/>
            <person name="Kurnit D.M."/>
        </authorList>
    </citation>
    <scope>NUCLEOTIDE SEQUENCE [LARGE SCALE GENOMIC DNA]</scope>
    <source>
        <strain evidence="9 10">STM7296</strain>
    </source>
</reference>
<evidence type="ECO:0000256" key="4">
    <source>
        <dbReference type="ARBA" id="ARBA00022737"/>
    </source>
</evidence>
<organism evidence="9 10">
    <name type="scientific">Paraburkholderia ribeironis</name>
    <dbReference type="NCBI Taxonomy" id="1247936"/>
    <lineage>
        <taxon>Bacteria</taxon>
        <taxon>Pseudomonadati</taxon>
        <taxon>Pseudomonadota</taxon>
        <taxon>Betaproteobacteria</taxon>
        <taxon>Burkholderiales</taxon>
        <taxon>Burkholderiaceae</taxon>
        <taxon>Paraburkholderia</taxon>
    </lineage>
</organism>
<dbReference type="InterPro" id="IPR017896">
    <property type="entry name" value="4Fe4S_Fe-S-bd"/>
</dbReference>
<dbReference type="GO" id="GO:0051539">
    <property type="term" value="F:4 iron, 4 sulfur cluster binding"/>
    <property type="evidence" value="ECO:0007669"/>
    <property type="project" value="UniProtKB-KW"/>
</dbReference>
<keyword evidence="4" id="KW-0677">Repeat</keyword>
<keyword evidence="2" id="KW-0004">4Fe-4S</keyword>
<dbReference type="GO" id="GO:0006089">
    <property type="term" value="P:lactate metabolic process"/>
    <property type="evidence" value="ECO:0007669"/>
    <property type="project" value="InterPro"/>
</dbReference>
<dbReference type="InterPro" id="IPR003741">
    <property type="entry name" value="LUD_dom"/>
</dbReference>
<dbReference type="InterPro" id="IPR009051">
    <property type="entry name" value="Helical_ferredxn"/>
</dbReference>
<keyword evidence="7" id="KW-0411">Iron-sulfur</keyword>
<dbReference type="InterPro" id="IPR004452">
    <property type="entry name" value="LutB/LldF"/>
</dbReference>
<evidence type="ECO:0000256" key="5">
    <source>
        <dbReference type="ARBA" id="ARBA00022982"/>
    </source>
</evidence>
<accession>A0A1N7SMN6</accession>
<keyword evidence="1" id="KW-0813">Transport</keyword>
<evidence type="ECO:0000259" key="8">
    <source>
        <dbReference type="PROSITE" id="PS51379"/>
    </source>
</evidence>
<keyword evidence="3" id="KW-0479">Metal-binding</keyword>
<dbReference type="Pfam" id="PF02589">
    <property type="entry name" value="LUD_dom"/>
    <property type="match status" value="1"/>
</dbReference>
<proteinExistence type="predicted"/>
<dbReference type="GO" id="GO:0046872">
    <property type="term" value="F:metal ion binding"/>
    <property type="evidence" value="ECO:0007669"/>
    <property type="project" value="UniProtKB-KW"/>
</dbReference>